<keyword evidence="3" id="KW-0732">Signal</keyword>
<evidence type="ECO:0000256" key="3">
    <source>
        <dbReference type="SAM" id="SignalP"/>
    </source>
</evidence>
<keyword evidence="5" id="KW-1185">Reference proteome</keyword>
<accession>A0A4U6XTW6</accession>
<feature type="compositionally biased region" description="Polar residues" evidence="1">
    <location>
        <begin position="180"/>
        <end position="208"/>
    </location>
</feature>
<keyword evidence="2" id="KW-1133">Transmembrane helix</keyword>
<proteinExistence type="predicted"/>
<reference evidence="4 5" key="1">
    <citation type="journal article" date="2019" name="PLoS ONE">
        <title>Comparative genome analysis indicates high evolutionary potential of pathogenicity genes in Colletotrichum tanaceti.</title>
        <authorList>
            <person name="Lelwala R.V."/>
            <person name="Korhonen P.K."/>
            <person name="Young N.D."/>
            <person name="Scott J.B."/>
            <person name="Ades P.A."/>
            <person name="Gasser R.B."/>
            <person name="Taylor P.W.J."/>
        </authorList>
    </citation>
    <scope>NUCLEOTIDE SEQUENCE [LARGE SCALE GENOMIC DNA]</scope>
    <source>
        <strain evidence="4">BRIP57314</strain>
    </source>
</reference>
<feature type="compositionally biased region" description="Low complexity" evidence="1">
    <location>
        <begin position="292"/>
        <end position="301"/>
    </location>
</feature>
<dbReference type="STRING" id="1306861.A0A4U6XTW6"/>
<dbReference type="EMBL" id="PJEX01000012">
    <property type="protein sequence ID" value="TKW59229.1"/>
    <property type="molecule type" value="Genomic_DNA"/>
</dbReference>
<feature type="compositionally biased region" description="Basic and acidic residues" evidence="1">
    <location>
        <begin position="436"/>
        <end position="448"/>
    </location>
</feature>
<keyword evidence="2" id="KW-0472">Membrane</keyword>
<name>A0A4U6XTW6_9PEZI</name>
<feature type="region of interest" description="Disordered" evidence="1">
    <location>
        <begin position="180"/>
        <end position="232"/>
    </location>
</feature>
<feature type="transmembrane region" description="Helical" evidence="2">
    <location>
        <begin position="239"/>
        <end position="261"/>
    </location>
</feature>
<feature type="compositionally biased region" description="Polar residues" evidence="1">
    <location>
        <begin position="369"/>
        <end position="385"/>
    </location>
</feature>
<evidence type="ECO:0000313" key="5">
    <source>
        <dbReference type="Proteomes" id="UP000310108"/>
    </source>
</evidence>
<feature type="chain" id="PRO_5020530273" evidence="3">
    <location>
        <begin position="20"/>
        <end position="448"/>
    </location>
</feature>
<evidence type="ECO:0000256" key="1">
    <source>
        <dbReference type="SAM" id="MobiDB-lite"/>
    </source>
</evidence>
<dbReference type="AlphaFoldDB" id="A0A4U6XTW6"/>
<feature type="compositionally biased region" description="Low complexity" evidence="1">
    <location>
        <begin position="209"/>
        <end position="218"/>
    </location>
</feature>
<comment type="caution">
    <text evidence="4">The sequence shown here is derived from an EMBL/GenBank/DDBJ whole genome shotgun (WGS) entry which is preliminary data.</text>
</comment>
<sequence>MGRLIQLGALACLCLGVESKALRWQDDTPSWVPPKQTIAAMNMEELGFSPSPTTAPDPANVELKLAKRVRGDDTCGYISGVSTNSIYCEVGTCVINSFYSVVGCCAASALTDCKIATSCLPSSSSRVYTSGDTLMQFCSASAQPECITYVYSGSDFNRYTLYGCAVSEQRVVVYANPTDSSVTDEATTSDPLASSIQPTASLTDTETLSPASSTAAASGGSGGSGGGGGGGGSSTPVGAIVGGVVGGVAAIALIVFGIIFLRRKKKKDAAANNINDQAASATYNGPPPPQQGQPQMYQQPMVPATQQSSPGGYAPPPHPSQDSNYPQGFAPVDNRQSMLKQPYDVTTGSYEQTGVSPPASPPPLSPSPTYQSGVPQYVATQNAVSPTYPPPQQQQQQQQQQQHQGSYYNAPPPPAQGQPPHPQQHYQQPGSTSELPTHRGDNELRELA</sequence>
<feature type="region of interest" description="Disordered" evidence="1">
    <location>
        <begin position="277"/>
        <end position="332"/>
    </location>
</feature>
<gene>
    <name evidence="4" type="ORF">CTA1_2015</name>
</gene>
<dbReference type="Proteomes" id="UP000310108">
    <property type="component" value="Unassembled WGS sequence"/>
</dbReference>
<dbReference type="OrthoDB" id="4849731at2759"/>
<feature type="compositionally biased region" description="Pro residues" evidence="1">
    <location>
        <begin position="410"/>
        <end position="422"/>
    </location>
</feature>
<feature type="compositionally biased region" description="Gly residues" evidence="1">
    <location>
        <begin position="219"/>
        <end position="232"/>
    </location>
</feature>
<feature type="compositionally biased region" description="Low complexity" evidence="1">
    <location>
        <begin position="393"/>
        <end position="404"/>
    </location>
</feature>
<organism evidence="4 5">
    <name type="scientific">Colletotrichum tanaceti</name>
    <dbReference type="NCBI Taxonomy" id="1306861"/>
    <lineage>
        <taxon>Eukaryota</taxon>
        <taxon>Fungi</taxon>
        <taxon>Dikarya</taxon>
        <taxon>Ascomycota</taxon>
        <taxon>Pezizomycotina</taxon>
        <taxon>Sordariomycetes</taxon>
        <taxon>Hypocreomycetidae</taxon>
        <taxon>Glomerellales</taxon>
        <taxon>Glomerellaceae</taxon>
        <taxon>Colletotrichum</taxon>
        <taxon>Colletotrichum destructivum species complex</taxon>
    </lineage>
</organism>
<feature type="region of interest" description="Disordered" evidence="1">
    <location>
        <begin position="347"/>
        <end position="448"/>
    </location>
</feature>
<protein>
    <submittedName>
        <fullName evidence="4">Uncharacterized protein</fullName>
    </submittedName>
</protein>
<keyword evidence="2" id="KW-0812">Transmembrane</keyword>
<evidence type="ECO:0000256" key="2">
    <source>
        <dbReference type="SAM" id="Phobius"/>
    </source>
</evidence>
<feature type="signal peptide" evidence="3">
    <location>
        <begin position="1"/>
        <end position="19"/>
    </location>
</feature>
<evidence type="ECO:0000313" key="4">
    <source>
        <dbReference type="EMBL" id="TKW59229.1"/>
    </source>
</evidence>